<proteinExistence type="predicted"/>
<evidence type="ECO:0000313" key="1">
    <source>
        <dbReference type="EMBL" id="KAJ3482047.1"/>
    </source>
</evidence>
<evidence type="ECO:0000313" key="2">
    <source>
        <dbReference type="Proteomes" id="UP001148737"/>
    </source>
</evidence>
<reference evidence="1" key="1">
    <citation type="submission" date="2022-07" db="EMBL/GenBank/DDBJ databases">
        <title>Genome Sequence of Lecanicillium saksenae.</title>
        <authorList>
            <person name="Buettner E."/>
        </authorList>
    </citation>
    <scope>NUCLEOTIDE SEQUENCE</scope>
    <source>
        <strain evidence="1">VT-O1</strain>
    </source>
</reference>
<dbReference type="Proteomes" id="UP001148737">
    <property type="component" value="Unassembled WGS sequence"/>
</dbReference>
<dbReference type="EMBL" id="JANAKD010001208">
    <property type="protein sequence ID" value="KAJ3482047.1"/>
    <property type="molecule type" value="Genomic_DNA"/>
</dbReference>
<organism evidence="1 2">
    <name type="scientific">Lecanicillium saksenae</name>
    <dbReference type="NCBI Taxonomy" id="468837"/>
    <lineage>
        <taxon>Eukaryota</taxon>
        <taxon>Fungi</taxon>
        <taxon>Dikarya</taxon>
        <taxon>Ascomycota</taxon>
        <taxon>Pezizomycotina</taxon>
        <taxon>Sordariomycetes</taxon>
        <taxon>Hypocreomycetidae</taxon>
        <taxon>Hypocreales</taxon>
        <taxon>Cordycipitaceae</taxon>
        <taxon>Lecanicillium</taxon>
    </lineage>
</organism>
<protein>
    <submittedName>
        <fullName evidence="1">Uncharacterized protein</fullName>
    </submittedName>
</protein>
<sequence length="490" mass="53172">MPGSLEEGEVLVTLSCLAPTNLTFPQRRLLLSNQKSLIFIGRASKRSSTLESRMYNAWIDAPVMSREHAELKLDNQSQVRISLSIFCATTFSLANTDLQTVFIRDVGSLHGTYHNDTKLRQGQSQALSNGDLLKFGISIDRGHENFPQCTMKVGLEFGPAIEQAEMEARYGYNLENEDEELTLHSLPRPTVFQVPDDSESDMDQTEEMEEINSIADDDDDSDLRAGAAILAENGLDLTEFHGFDTSDPIDLTSEPDLVSEDNIPSSSSPVSEEEADFTLGTVELDDADLGNLDDTPLVRPSQGFAPATQFREASVDIADDETPGMDGPLSEDQVLPPISESSPLMMRAKSLGEISGKPEYFIAREQNRLHVQSALASQMPEIEPVTESQNGEAAHSSCITEVPAEVATPDSESKKRKADEISGSTPAEDQADTDNSVSISGQNSPPQEVPSNTEEAPVYKRIKTAAEYFGFVAIGGAAVMTALIATAPSF</sequence>
<comment type="caution">
    <text evidence="1">The sequence shown here is derived from an EMBL/GenBank/DDBJ whole genome shotgun (WGS) entry which is preliminary data.</text>
</comment>
<keyword evidence="2" id="KW-1185">Reference proteome</keyword>
<name>A0ACC1QMT4_9HYPO</name>
<gene>
    <name evidence="1" type="ORF">NLG97_g7671</name>
</gene>
<accession>A0ACC1QMT4</accession>